<evidence type="ECO:0008006" key="4">
    <source>
        <dbReference type="Google" id="ProtNLM"/>
    </source>
</evidence>
<dbReference type="Pfam" id="PF10095">
    <property type="entry name" value="DUF2333"/>
    <property type="match status" value="2"/>
</dbReference>
<organism evidence="2 3">
    <name type="scientific">Paracoccus tibetensis</name>
    <dbReference type="NCBI Taxonomy" id="336292"/>
    <lineage>
        <taxon>Bacteria</taxon>
        <taxon>Pseudomonadati</taxon>
        <taxon>Pseudomonadota</taxon>
        <taxon>Alphaproteobacteria</taxon>
        <taxon>Rhodobacterales</taxon>
        <taxon>Paracoccaceae</taxon>
        <taxon>Paracoccus</taxon>
    </lineage>
</organism>
<keyword evidence="1" id="KW-0472">Membrane</keyword>
<keyword evidence="1" id="KW-0812">Transmembrane</keyword>
<proteinExistence type="predicted"/>
<dbReference type="STRING" id="336292.SAMN05660710_02228"/>
<evidence type="ECO:0000313" key="3">
    <source>
        <dbReference type="Proteomes" id="UP000199502"/>
    </source>
</evidence>
<dbReference type="EMBL" id="FMVT01000007">
    <property type="protein sequence ID" value="SCY65704.1"/>
    <property type="molecule type" value="Genomic_DNA"/>
</dbReference>
<protein>
    <recommendedName>
        <fullName evidence="4">DUF2333 family protein</fullName>
    </recommendedName>
</protein>
<feature type="transmembrane region" description="Helical" evidence="1">
    <location>
        <begin position="32"/>
        <end position="55"/>
    </location>
</feature>
<dbReference type="AlphaFoldDB" id="A0A1G5HPR8"/>
<dbReference type="OrthoDB" id="7594726at2"/>
<keyword evidence="1" id="KW-1133">Transmembrane helix</keyword>
<sequence length="332" mass="36919">MANTLPSIVTQPARPPRRPLWRRLLSDKPKVALRRIAIVAAAFCIMFYGVIGSLLNNVDADITFMPPQPVTGGSHAVNMAEALILREVTDNRWAPNDPPFFPTAMHDNMANFQRGMIRAIGRFTLQLESQVGRLRGSSAIDEDLKRAAGLLQFPTDVWLFDFNQSLLPVQPAEVQYEAAARALRNYNLRIASNTAVFEARADALALTVEQMASELSARAALIDSHISAGYFVVNRTSDDIFYANKGMAYATYLLLRELGHDFDQVIQSQRLSRVWGQALESLRHAAEQRPAIVLNGAGVNSLIANHLHIQGFYMKRAILQLDEVARVIRAGR</sequence>
<dbReference type="InterPro" id="IPR016936">
    <property type="entry name" value="UCP029693"/>
</dbReference>
<evidence type="ECO:0000313" key="2">
    <source>
        <dbReference type="EMBL" id="SCY65704.1"/>
    </source>
</evidence>
<name>A0A1G5HPR8_9RHOB</name>
<dbReference type="Proteomes" id="UP000199502">
    <property type="component" value="Unassembled WGS sequence"/>
</dbReference>
<keyword evidence="3" id="KW-1185">Reference proteome</keyword>
<reference evidence="2 3" key="1">
    <citation type="submission" date="2016-10" db="EMBL/GenBank/DDBJ databases">
        <authorList>
            <person name="de Groot N.N."/>
        </authorList>
    </citation>
    <scope>NUCLEOTIDE SEQUENCE [LARGE SCALE GENOMIC DNA]</scope>
    <source>
        <strain evidence="2 3">CGMCC 1.8925</strain>
    </source>
</reference>
<gene>
    <name evidence="2" type="ORF">SAMN05660710_02228</name>
</gene>
<accession>A0A1G5HPR8</accession>
<dbReference type="RefSeq" id="WP_090744060.1">
    <property type="nucleotide sequence ID" value="NZ_FMVT01000007.1"/>
</dbReference>
<evidence type="ECO:0000256" key="1">
    <source>
        <dbReference type="SAM" id="Phobius"/>
    </source>
</evidence>